<evidence type="ECO:0000256" key="1">
    <source>
        <dbReference type="ARBA" id="ARBA00022598"/>
    </source>
</evidence>
<evidence type="ECO:0000256" key="3">
    <source>
        <dbReference type="ARBA" id="ARBA00022840"/>
    </source>
</evidence>
<dbReference type="Gene3D" id="1.10.10.10">
    <property type="entry name" value="Winged helix-like DNA-binding domain superfamily/Winged helix DNA-binding domain"/>
    <property type="match status" value="1"/>
</dbReference>
<dbReference type="Gene3D" id="2.30.30.100">
    <property type="match status" value="1"/>
</dbReference>
<reference evidence="5 6" key="1">
    <citation type="submission" date="2018-05" db="EMBL/GenBank/DDBJ databases">
        <title>Draft genome of Methanospirillum lacunae Ki8-1.</title>
        <authorList>
            <person name="Dueholm M.S."/>
            <person name="Nielsen P.H."/>
            <person name="Bakmann L.F."/>
            <person name="Otzen D.E."/>
        </authorList>
    </citation>
    <scope>NUCLEOTIDE SEQUENCE [LARGE SCALE GENOMIC DNA]</scope>
    <source>
        <strain evidence="5 6">Ki8-1</strain>
    </source>
</reference>
<dbReference type="GeneID" id="97547731"/>
<feature type="domain" description="BPL/LPL catalytic" evidence="4">
    <location>
        <begin position="79"/>
        <end position="262"/>
    </location>
</feature>
<dbReference type="RefSeq" id="WP_109969632.1">
    <property type="nucleotide sequence ID" value="NZ_CP176093.1"/>
</dbReference>
<evidence type="ECO:0000259" key="4">
    <source>
        <dbReference type="PROSITE" id="PS51733"/>
    </source>
</evidence>
<dbReference type="HAMAP" id="MF_00978">
    <property type="entry name" value="Bifunct_BirA"/>
    <property type="match status" value="1"/>
</dbReference>
<dbReference type="SUPFAM" id="SSF50037">
    <property type="entry name" value="C-terminal domain of transcriptional repressors"/>
    <property type="match status" value="1"/>
</dbReference>
<dbReference type="CDD" id="cd16442">
    <property type="entry name" value="BPL"/>
    <property type="match status" value="1"/>
</dbReference>
<dbReference type="Proteomes" id="UP000245657">
    <property type="component" value="Unassembled WGS sequence"/>
</dbReference>
<dbReference type="GO" id="GO:0005737">
    <property type="term" value="C:cytoplasm"/>
    <property type="evidence" value="ECO:0007669"/>
    <property type="project" value="TreeGrafter"/>
</dbReference>
<keyword evidence="6" id="KW-1185">Reference proteome</keyword>
<dbReference type="InterPro" id="IPR036390">
    <property type="entry name" value="WH_DNA-bd_sf"/>
</dbReference>
<dbReference type="InterPro" id="IPR003142">
    <property type="entry name" value="BPL_C"/>
</dbReference>
<name>A0A2V2MWB5_9EURY</name>
<keyword evidence="2" id="KW-0547">Nucleotide-binding</keyword>
<dbReference type="GO" id="GO:0006355">
    <property type="term" value="P:regulation of DNA-templated transcription"/>
    <property type="evidence" value="ECO:0007669"/>
    <property type="project" value="InterPro"/>
</dbReference>
<dbReference type="InterPro" id="IPR030855">
    <property type="entry name" value="Bifunct_BirA"/>
</dbReference>
<proteinExistence type="inferred from homology"/>
<dbReference type="OrthoDB" id="46252at2157"/>
<dbReference type="EMBL" id="QGMY01000011">
    <property type="protein sequence ID" value="PWR70545.1"/>
    <property type="molecule type" value="Genomic_DNA"/>
</dbReference>
<dbReference type="InterPro" id="IPR004143">
    <property type="entry name" value="BPL_LPL_catalytic"/>
</dbReference>
<dbReference type="NCBIfam" id="TIGR00121">
    <property type="entry name" value="birA_ligase"/>
    <property type="match status" value="1"/>
</dbReference>
<sequence length="326" mass="36372">MYATAFKVLEILEKSDKPVPSSDISTELSISSSAVWKHINELRIIGYDIVASDEEGYMLDKSNMDFRPHVVYKHLKTKVIGRRMRYFDSIPSTIWYGKDLADQGELDDLHGLVIIAEEQTGGYGRMGRAWVSPSGGIWITIVLTPKIPIDHLFMLTLAGAVSVARVLRKMFDIGALIKWPNDIIIGDKKVAGILLELGAEGEQVKYCLVSLGIDANISIDKLNEPIKHLITSISEEVNHDIDRAALLAAFLKEFEARYDMITLGEYDAVIREWKNFSSTIGRRVRINTLRNSFEGEAVDIDPSGALVVRKDNGKIEKVIAGDCVHI</sequence>
<dbReference type="Gene3D" id="3.30.930.10">
    <property type="entry name" value="Bira Bifunctional Protein, Domain 2"/>
    <property type="match status" value="1"/>
</dbReference>
<dbReference type="Pfam" id="PF08279">
    <property type="entry name" value="HTH_11"/>
    <property type="match status" value="1"/>
</dbReference>
<evidence type="ECO:0000313" key="5">
    <source>
        <dbReference type="EMBL" id="PWR70545.1"/>
    </source>
</evidence>
<dbReference type="GO" id="GO:0004077">
    <property type="term" value="F:biotin--[biotin carboxyl-carrier protein] ligase activity"/>
    <property type="evidence" value="ECO:0007669"/>
    <property type="project" value="InterPro"/>
</dbReference>
<dbReference type="GO" id="GO:0005524">
    <property type="term" value="F:ATP binding"/>
    <property type="evidence" value="ECO:0007669"/>
    <property type="project" value="UniProtKB-KW"/>
</dbReference>
<dbReference type="SUPFAM" id="SSF55681">
    <property type="entry name" value="Class II aaRS and biotin synthetases"/>
    <property type="match status" value="1"/>
</dbReference>
<dbReference type="Pfam" id="PF03099">
    <property type="entry name" value="BPL_LplA_LipB"/>
    <property type="match status" value="1"/>
</dbReference>
<dbReference type="Pfam" id="PF02237">
    <property type="entry name" value="BPL_C"/>
    <property type="match status" value="1"/>
</dbReference>
<accession>A0A2V2MWB5</accession>
<dbReference type="InterPro" id="IPR045864">
    <property type="entry name" value="aa-tRNA-synth_II/BPL/LPL"/>
</dbReference>
<dbReference type="InterPro" id="IPR008988">
    <property type="entry name" value="Transcriptional_repressor_C"/>
</dbReference>
<keyword evidence="1 5" id="KW-0436">Ligase</keyword>
<evidence type="ECO:0000256" key="2">
    <source>
        <dbReference type="ARBA" id="ARBA00022741"/>
    </source>
</evidence>
<gene>
    <name evidence="5" type="ORF">DK846_14220</name>
</gene>
<evidence type="ECO:0000313" key="6">
    <source>
        <dbReference type="Proteomes" id="UP000245657"/>
    </source>
</evidence>
<dbReference type="PROSITE" id="PS51733">
    <property type="entry name" value="BPL_LPL_CATALYTIC"/>
    <property type="match status" value="1"/>
</dbReference>
<protein>
    <submittedName>
        <fullName evidence="5">Biotin--[acetyl-CoA-carboxylase] ligase</fullName>
    </submittedName>
</protein>
<comment type="caution">
    <text evidence="5">The sequence shown here is derived from an EMBL/GenBank/DDBJ whole genome shotgun (WGS) entry which is preliminary data.</text>
</comment>
<dbReference type="InterPro" id="IPR004408">
    <property type="entry name" value="Biotin_CoA_COase_ligase"/>
</dbReference>
<dbReference type="InterPro" id="IPR036388">
    <property type="entry name" value="WH-like_DNA-bd_sf"/>
</dbReference>
<dbReference type="InterPro" id="IPR013196">
    <property type="entry name" value="HTH_11"/>
</dbReference>
<dbReference type="AlphaFoldDB" id="A0A2V2MWB5"/>
<organism evidence="5 6">
    <name type="scientific">Methanospirillum lacunae</name>
    <dbReference type="NCBI Taxonomy" id="668570"/>
    <lineage>
        <taxon>Archaea</taxon>
        <taxon>Methanobacteriati</taxon>
        <taxon>Methanobacteriota</taxon>
        <taxon>Stenosarchaea group</taxon>
        <taxon>Methanomicrobia</taxon>
        <taxon>Methanomicrobiales</taxon>
        <taxon>Methanospirillaceae</taxon>
        <taxon>Methanospirillum</taxon>
    </lineage>
</organism>
<dbReference type="PANTHER" id="PTHR12835:SF5">
    <property type="entry name" value="BIOTIN--PROTEIN LIGASE"/>
    <property type="match status" value="1"/>
</dbReference>
<dbReference type="SUPFAM" id="SSF46785">
    <property type="entry name" value="Winged helix' DNA-binding domain"/>
    <property type="match status" value="1"/>
</dbReference>
<dbReference type="PANTHER" id="PTHR12835">
    <property type="entry name" value="BIOTIN PROTEIN LIGASE"/>
    <property type="match status" value="1"/>
</dbReference>
<keyword evidence="3" id="KW-0067">ATP-binding</keyword>